<proteinExistence type="predicted"/>
<name>A0A979GER3_ECOSE</name>
<gene>
    <name evidence="1" type="ordered locus">ECSE_1689</name>
</gene>
<sequence length="186" mass="21281">MVARQETLWLCINWVINMSNDKKLTLSVYENSPHIWRGGLSDVELAEWLIHKANALLWRLSAREQRKETRIKLADAEACAGLIEDYTNLGISSAESDPIQPLSRESIQHAGCMAHLVTARQHEVGIGSLPVGYSLIPELVEARKSVQKKRDDALQLLREHYGAIPECEQRRYPEGYEWMQSLFEVR</sequence>
<dbReference type="Proteomes" id="UP000008199">
    <property type="component" value="Chromosome"/>
</dbReference>
<protein>
    <submittedName>
        <fullName evidence="1">Hypothetical phage protein</fullName>
    </submittedName>
</protein>
<dbReference type="EMBL" id="AP009240">
    <property type="protein sequence ID" value="BAG77213.1"/>
    <property type="molecule type" value="Genomic_DNA"/>
</dbReference>
<evidence type="ECO:0000313" key="2">
    <source>
        <dbReference type="Proteomes" id="UP000008199"/>
    </source>
</evidence>
<reference evidence="1 2" key="1">
    <citation type="journal article" date="2008" name="DNA Res.">
        <title>Complete genome sequence and comparative analysis of the wild-type commensal Escherichia coli strain SE11 isolated from a healthy adult.</title>
        <authorList>
            <person name="Oshima K."/>
            <person name="Toh H."/>
            <person name="Ogura Y."/>
            <person name="Sasamoto H."/>
            <person name="Morita H."/>
            <person name="Park S.-H."/>
            <person name="Ooka T."/>
            <person name="Iyoda S."/>
            <person name="Taylor T.D."/>
            <person name="Hayashi T."/>
            <person name="Itoh K."/>
            <person name="Hattori M."/>
        </authorList>
    </citation>
    <scope>NUCLEOTIDE SEQUENCE [LARGE SCALE GENOMIC DNA]</scope>
    <source>
        <strain evidence="1 2">SE11</strain>
    </source>
</reference>
<organism evidence="1 2">
    <name type="scientific">Escherichia coli (strain SE11)</name>
    <dbReference type="NCBI Taxonomy" id="409438"/>
    <lineage>
        <taxon>Bacteria</taxon>
        <taxon>Pseudomonadati</taxon>
        <taxon>Pseudomonadota</taxon>
        <taxon>Gammaproteobacteria</taxon>
        <taxon>Enterobacterales</taxon>
        <taxon>Enterobacteriaceae</taxon>
        <taxon>Escherichia</taxon>
    </lineage>
</organism>
<dbReference type="AlphaFoldDB" id="A0A979GER3"/>
<dbReference type="KEGG" id="ecy:ECSE_1689"/>
<evidence type="ECO:0000313" key="1">
    <source>
        <dbReference type="EMBL" id="BAG77213.1"/>
    </source>
</evidence>
<accession>A0A979GER3</accession>